<accession>A0A6L5G1Q1</accession>
<dbReference type="PANTHER" id="PTHR30572">
    <property type="entry name" value="MEMBRANE COMPONENT OF TRANSPORTER-RELATED"/>
    <property type="match status" value="1"/>
</dbReference>
<dbReference type="InterPro" id="IPR050250">
    <property type="entry name" value="Macrolide_Exporter_MacB"/>
</dbReference>
<dbReference type="RefSeq" id="WP_322632792.1">
    <property type="nucleotide sequence ID" value="NZ_WIAO01000001.1"/>
</dbReference>
<evidence type="ECO:0000256" key="5">
    <source>
        <dbReference type="ARBA" id="ARBA00023136"/>
    </source>
</evidence>
<evidence type="ECO:0000256" key="7">
    <source>
        <dbReference type="SAM" id="Phobius"/>
    </source>
</evidence>
<evidence type="ECO:0000313" key="11">
    <source>
        <dbReference type="Proteomes" id="UP000477750"/>
    </source>
</evidence>
<evidence type="ECO:0000256" key="4">
    <source>
        <dbReference type="ARBA" id="ARBA00022989"/>
    </source>
</evidence>
<evidence type="ECO:0000256" key="2">
    <source>
        <dbReference type="ARBA" id="ARBA00022475"/>
    </source>
</evidence>
<feature type="transmembrane region" description="Helical" evidence="7">
    <location>
        <begin position="688"/>
        <end position="713"/>
    </location>
</feature>
<evidence type="ECO:0000256" key="1">
    <source>
        <dbReference type="ARBA" id="ARBA00004651"/>
    </source>
</evidence>
<comment type="subcellular location">
    <subcellularLocation>
        <location evidence="1">Cell membrane</location>
        <topology evidence="1">Multi-pass membrane protein</topology>
    </subcellularLocation>
</comment>
<comment type="similarity">
    <text evidence="6">Belongs to the ABC-4 integral membrane protein family.</text>
</comment>
<evidence type="ECO:0000256" key="8">
    <source>
        <dbReference type="SAM" id="SignalP"/>
    </source>
</evidence>
<feature type="transmembrane region" description="Helical" evidence="7">
    <location>
        <begin position="639"/>
        <end position="667"/>
    </location>
</feature>
<dbReference type="Proteomes" id="UP000477750">
    <property type="component" value="Unassembled WGS sequence"/>
</dbReference>
<feature type="domain" description="ABC3 transporter permease C-terminal" evidence="9">
    <location>
        <begin position="647"/>
        <end position="769"/>
    </location>
</feature>
<feature type="chain" id="PRO_5026904842" evidence="8">
    <location>
        <begin position="36"/>
        <end position="777"/>
    </location>
</feature>
<protein>
    <submittedName>
        <fullName evidence="10">FtsX-like permease family protein</fullName>
    </submittedName>
</protein>
<feature type="transmembrane region" description="Helical" evidence="7">
    <location>
        <begin position="740"/>
        <end position="760"/>
    </location>
</feature>
<comment type="caution">
    <text evidence="10">The sequence shown here is derived from an EMBL/GenBank/DDBJ whole genome shotgun (WGS) entry which is preliminary data.</text>
</comment>
<feature type="transmembrane region" description="Helical" evidence="7">
    <location>
        <begin position="297"/>
        <end position="322"/>
    </location>
</feature>
<keyword evidence="3 7" id="KW-0812">Transmembrane</keyword>
<keyword evidence="11" id="KW-1185">Reference proteome</keyword>
<reference evidence="10 11" key="1">
    <citation type="submission" date="2019-10" db="EMBL/GenBank/DDBJ databases">
        <title>Glycomyces albidus sp. nov., a novel actinomycete isolated from rhizosphere soil of wheat (Triticum aestivum L.).</title>
        <authorList>
            <person name="Qian L."/>
        </authorList>
    </citation>
    <scope>NUCLEOTIDE SEQUENCE [LARGE SCALE GENOMIC DNA]</scope>
    <source>
        <strain evidence="10 11">NEAU-7082</strain>
    </source>
</reference>
<dbReference type="EMBL" id="WIAO01000001">
    <property type="protein sequence ID" value="MQM24096.1"/>
    <property type="molecule type" value="Genomic_DNA"/>
</dbReference>
<feature type="transmembrane region" description="Helical" evidence="7">
    <location>
        <begin position="418"/>
        <end position="441"/>
    </location>
</feature>
<organism evidence="10 11">
    <name type="scientific">Glycomyces albidus</name>
    <dbReference type="NCBI Taxonomy" id="2656774"/>
    <lineage>
        <taxon>Bacteria</taxon>
        <taxon>Bacillati</taxon>
        <taxon>Actinomycetota</taxon>
        <taxon>Actinomycetes</taxon>
        <taxon>Glycomycetales</taxon>
        <taxon>Glycomycetaceae</taxon>
        <taxon>Glycomyces</taxon>
    </lineage>
</organism>
<keyword evidence="2" id="KW-1003">Cell membrane</keyword>
<keyword evidence="5 7" id="KW-0472">Membrane</keyword>
<feature type="signal peptide" evidence="8">
    <location>
        <begin position="1"/>
        <end position="35"/>
    </location>
</feature>
<dbReference type="GO" id="GO:0005886">
    <property type="term" value="C:plasma membrane"/>
    <property type="evidence" value="ECO:0007669"/>
    <property type="project" value="UniProtKB-SubCell"/>
</dbReference>
<name>A0A6L5G1Q1_9ACTN</name>
<proteinExistence type="inferred from homology"/>
<gene>
    <name evidence="10" type="ORF">GFD30_00675</name>
</gene>
<dbReference type="PANTHER" id="PTHR30572:SF4">
    <property type="entry name" value="ABC TRANSPORTER PERMEASE YTRF"/>
    <property type="match status" value="1"/>
</dbReference>
<evidence type="ECO:0000313" key="10">
    <source>
        <dbReference type="EMBL" id="MQM24096.1"/>
    </source>
</evidence>
<feature type="domain" description="ABC3 transporter permease C-terminal" evidence="9">
    <location>
        <begin position="254"/>
        <end position="370"/>
    </location>
</feature>
<evidence type="ECO:0000259" key="9">
    <source>
        <dbReference type="Pfam" id="PF02687"/>
    </source>
</evidence>
<sequence>MSAVWSVVRAAVRRRRFQTLAIALVVLFSSATAVAALALLAASSEPFDRVFAEQRSAHVTVTFDAALASDADVAATAGLEGVSAAAGPFGQIATVLELPGEHGVQLPVTIAGRDDPGGPVDRVDLREGRWAEAPGEIVLSSAFADQGSSASPFQVGTDLTASDGTGFTVVGFASSFGRTAGAWVTADQMAAMGPTATQMLYRLTEHETDADIDEALAAITAAVPADAFTGAQSYLALKEDVSAELGIFLVLLTVFGILGLAVAVLIVANVVGGAVVSGLRHIGILKALGFTPRQVVLVYLAMVSLPALAGAAIGTVLGHLLATGVMADTFRDAGLGSPTVSPWADAAAFAGMPLLVVLAALAPALRAHRLSAAEAISAGGAPRSGRGLRVQRRLSGTPLPRSVSLGLGLPFARPGRTALTAAAVVLGVTTATFTAGLAAFATEVDAMIQRHEAAEVEVLGGPGGPAAESGTALGDRETEALLAGMEDVSNVTANLRMPVSALGFAKTPTLWFIRGDSSDMGFDEQLVDGRWLGAPGEAVVSSKLVHQNGVEPGDEITLELDGRTATVSVVGVVMGSGTGTVYTDWGILTGLAPDVEGLGQPIVYEVALESGTDPAAFLAAVEDEGLFGQTTRQSDATGIAVVALATAFALMLGAVAALGVFNTVALDARERRRDLAMLKSIGMTPRQVEAMMVTSMAALGVIGGLAGIGLGVLAHRQVMRLAAAASQIDMPDSLLRTWNAPLLVLLALAGLAIAVAGAYLPARRAARLTIAEALRSE</sequence>
<dbReference type="Pfam" id="PF02687">
    <property type="entry name" value="FtsX"/>
    <property type="match status" value="2"/>
</dbReference>
<keyword evidence="8" id="KW-0732">Signal</keyword>
<dbReference type="GO" id="GO:0022857">
    <property type="term" value="F:transmembrane transporter activity"/>
    <property type="evidence" value="ECO:0007669"/>
    <property type="project" value="TreeGrafter"/>
</dbReference>
<feature type="transmembrane region" description="Helical" evidence="7">
    <location>
        <begin position="342"/>
        <end position="362"/>
    </location>
</feature>
<keyword evidence="4 7" id="KW-1133">Transmembrane helix</keyword>
<feature type="transmembrane region" description="Helical" evidence="7">
    <location>
        <begin position="245"/>
        <end position="276"/>
    </location>
</feature>
<dbReference type="AlphaFoldDB" id="A0A6L5G1Q1"/>
<evidence type="ECO:0000256" key="3">
    <source>
        <dbReference type="ARBA" id="ARBA00022692"/>
    </source>
</evidence>
<evidence type="ECO:0000256" key="6">
    <source>
        <dbReference type="ARBA" id="ARBA00038076"/>
    </source>
</evidence>
<dbReference type="InterPro" id="IPR003838">
    <property type="entry name" value="ABC3_permease_C"/>
</dbReference>